<dbReference type="Gene3D" id="3.30.70.270">
    <property type="match status" value="1"/>
</dbReference>
<organism evidence="2">
    <name type="scientific">Lygus hesperus</name>
    <name type="common">Western plant bug</name>
    <dbReference type="NCBI Taxonomy" id="30085"/>
    <lineage>
        <taxon>Eukaryota</taxon>
        <taxon>Metazoa</taxon>
        <taxon>Ecdysozoa</taxon>
        <taxon>Arthropoda</taxon>
        <taxon>Hexapoda</taxon>
        <taxon>Insecta</taxon>
        <taxon>Pterygota</taxon>
        <taxon>Neoptera</taxon>
        <taxon>Paraneoptera</taxon>
        <taxon>Hemiptera</taxon>
        <taxon>Heteroptera</taxon>
        <taxon>Panheteroptera</taxon>
        <taxon>Cimicomorpha</taxon>
        <taxon>Miridae</taxon>
        <taxon>Mirini</taxon>
        <taxon>Lygus</taxon>
    </lineage>
</organism>
<gene>
    <name evidence="2" type="primary">P_6</name>
    <name evidence="2" type="ORF">CM83_9331</name>
</gene>
<feature type="non-terminal residue" evidence="2">
    <location>
        <position position="1"/>
    </location>
</feature>
<reference evidence="2" key="2">
    <citation type="submission" date="2014-07" db="EMBL/GenBank/DDBJ databases">
        <authorList>
            <person name="Hull J."/>
        </authorList>
    </citation>
    <scope>NUCLEOTIDE SEQUENCE</scope>
</reference>
<dbReference type="InterPro" id="IPR000477">
    <property type="entry name" value="RT_dom"/>
</dbReference>
<dbReference type="EMBL" id="GBHO01045160">
    <property type="protein sequence ID" value="JAF98443.1"/>
    <property type="molecule type" value="Transcribed_RNA"/>
</dbReference>
<dbReference type="AlphaFoldDB" id="A0A0A9VRR5"/>
<proteinExistence type="predicted"/>
<evidence type="ECO:0000313" key="2">
    <source>
        <dbReference type="EMBL" id="JAF98443.1"/>
    </source>
</evidence>
<dbReference type="InterPro" id="IPR052055">
    <property type="entry name" value="Hepadnavirus_pol/RT"/>
</dbReference>
<reference evidence="2" key="1">
    <citation type="journal article" date="2014" name="PLoS ONE">
        <title>Transcriptome-Based Identification of ABC Transporters in the Western Tarnished Plant Bug Lygus hesperus.</title>
        <authorList>
            <person name="Hull J.J."/>
            <person name="Chaney K."/>
            <person name="Geib S.M."/>
            <person name="Fabrick J.A."/>
            <person name="Brent C.S."/>
            <person name="Walsh D."/>
            <person name="Lavine L.C."/>
        </authorList>
    </citation>
    <scope>NUCLEOTIDE SEQUENCE</scope>
</reference>
<dbReference type="InterPro" id="IPR043502">
    <property type="entry name" value="DNA/RNA_pol_sf"/>
</dbReference>
<name>A0A0A9VRR5_LYGHE</name>
<dbReference type="GO" id="GO:0071897">
    <property type="term" value="P:DNA biosynthetic process"/>
    <property type="evidence" value="ECO:0007669"/>
    <property type="project" value="UniProtKB-ARBA"/>
</dbReference>
<feature type="domain" description="Reverse transcriptase" evidence="1">
    <location>
        <begin position="1"/>
        <end position="51"/>
    </location>
</feature>
<dbReference type="PANTHER" id="PTHR33050:SF7">
    <property type="entry name" value="RIBONUCLEASE H"/>
    <property type="match status" value="1"/>
</dbReference>
<accession>A0A0A9VRR5</accession>
<protein>
    <submittedName>
        <fullName evidence="2">Protein P</fullName>
    </submittedName>
</protein>
<evidence type="ECO:0000259" key="1">
    <source>
        <dbReference type="PROSITE" id="PS50878"/>
    </source>
</evidence>
<feature type="non-terminal residue" evidence="2">
    <location>
        <position position="194"/>
    </location>
</feature>
<dbReference type="PANTHER" id="PTHR33050">
    <property type="entry name" value="REVERSE TRANSCRIPTASE DOMAIN-CONTAINING PROTEIN"/>
    <property type="match status" value="1"/>
</dbReference>
<dbReference type="PROSITE" id="PS50878">
    <property type="entry name" value="RT_POL"/>
    <property type="match status" value="1"/>
</dbReference>
<sequence>DDFLLIGRNYNECLNNISSTIKLLESLGFTINYEKSSLIPNTKCQYLGFMYDTVSMTVSPTEQKISRICDETRHFMSTTQSSIREFAAYIGRLTSICPAVKYGWVHTKLFEREKLLALRNNFENYDAVMTISNLLSTDFRWWLSNLPLANKPLGFPIYSLEIFTDASRTGWGACCGSQRAHGFWSLEEKMYHIN</sequence>
<dbReference type="SUPFAM" id="SSF56672">
    <property type="entry name" value="DNA/RNA polymerases"/>
    <property type="match status" value="1"/>
</dbReference>
<dbReference type="InterPro" id="IPR043128">
    <property type="entry name" value="Rev_trsase/Diguanyl_cyclase"/>
</dbReference>